<evidence type="ECO:0000256" key="9">
    <source>
        <dbReference type="ARBA" id="ARBA00022722"/>
    </source>
</evidence>
<dbReference type="GO" id="GO:0046872">
    <property type="term" value="F:metal ion binding"/>
    <property type="evidence" value="ECO:0007669"/>
    <property type="project" value="UniProtKB-KW"/>
</dbReference>
<comment type="cofactor">
    <cofactor evidence="2">
        <name>Mn(2+)</name>
        <dbReference type="ChEBI" id="CHEBI:29035"/>
    </cofactor>
</comment>
<evidence type="ECO:0000256" key="2">
    <source>
        <dbReference type="ARBA" id="ARBA00001936"/>
    </source>
</evidence>
<dbReference type="EMBL" id="MN740804">
    <property type="protein sequence ID" value="QHS82712.1"/>
    <property type="molecule type" value="Genomic_DNA"/>
</dbReference>
<evidence type="ECO:0000256" key="10">
    <source>
        <dbReference type="ARBA" id="ARBA00022723"/>
    </source>
</evidence>
<evidence type="ECO:0000256" key="8">
    <source>
        <dbReference type="ARBA" id="ARBA00022490"/>
    </source>
</evidence>
<organism evidence="15">
    <name type="scientific">viral metagenome</name>
    <dbReference type="NCBI Taxonomy" id="1070528"/>
    <lineage>
        <taxon>unclassified sequences</taxon>
        <taxon>metagenomes</taxon>
        <taxon>organismal metagenomes</taxon>
    </lineage>
</organism>
<comment type="similarity">
    <text evidence="5">Belongs to the RNase HII family.</text>
</comment>
<dbReference type="GO" id="GO:0004523">
    <property type="term" value="F:RNA-DNA hybrid ribonuclease activity"/>
    <property type="evidence" value="ECO:0007669"/>
    <property type="project" value="UniProtKB-EC"/>
</dbReference>
<keyword evidence="10" id="KW-0479">Metal-binding</keyword>
<feature type="domain" description="RNase H type-2" evidence="14">
    <location>
        <begin position="48"/>
        <end position="263"/>
    </location>
</feature>
<evidence type="ECO:0000256" key="3">
    <source>
        <dbReference type="ARBA" id="ARBA00001946"/>
    </source>
</evidence>
<dbReference type="EC" id="3.1.26.4" evidence="6"/>
<dbReference type="Pfam" id="PF01351">
    <property type="entry name" value="RNase_HII"/>
    <property type="match status" value="1"/>
</dbReference>
<dbReference type="InterPro" id="IPR022898">
    <property type="entry name" value="RNase_HII"/>
</dbReference>
<evidence type="ECO:0000256" key="4">
    <source>
        <dbReference type="ARBA" id="ARBA00004496"/>
    </source>
</evidence>
<comment type="catalytic activity">
    <reaction evidence="1">
        <text>Endonucleolytic cleavage to 5'-phosphomonoester.</text>
        <dbReference type="EC" id="3.1.26.4"/>
    </reaction>
</comment>
<dbReference type="GO" id="GO:0003723">
    <property type="term" value="F:RNA binding"/>
    <property type="evidence" value="ECO:0007669"/>
    <property type="project" value="InterPro"/>
</dbReference>
<evidence type="ECO:0000313" key="15">
    <source>
        <dbReference type="EMBL" id="QHS82712.1"/>
    </source>
</evidence>
<keyword evidence="12" id="KW-0378">Hydrolase</keyword>
<proteinExistence type="inferred from homology"/>
<dbReference type="GO" id="GO:0032299">
    <property type="term" value="C:ribonuclease H2 complex"/>
    <property type="evidence" value="ECO:0007669"/>
    <property type="project" value="TreeGrafter"/>
</dbReference>
<keyword evidence="11" id="KW-0255">Endonuclease</keyword>
<protein>
    <recommendedName>
        <fullName evidence="7">Ribonuclease HII</fullName>
        <ecNumber evidence="6">3.1.26.4</ecNumber>
    </recommendedName>
</protein>
<dbReference type="InterPro" id="IPR024567">
    <property type="entry name" value="RNase_HII/HIII_dom"/>
</dbReference>
<comment type="cofactor">
    <cofactor evidence="3">
        <name>Mg(2+)</name>
        <dbReference type="ChEBI" id="CHEBI:18420"/>
    </cofactor>
</comment>
<evidence type="ECO:0000256" key="12">
    <source>
        <dbReference type="ARBA" id="ARBA00022801"/>
    </source>
</evidence>
<keyword evidence="9" id="KW-0540">Nuclease</keyword>
<dbReference type="GO" id="GO:0043137">
    <property type="term" value="P:DNA replication, removal of RNA primer"/>
    <property type="evidence" value="ECO:0007669"/>
    <property type="project" value="TreeGrafter"/>
</dbReference>
<dbReference type="PANTHER" id="PTHR10954">
    <property type="entry name" value="RIBONUCLEASE H2 SUBUNIT A"/>
    <property type="match status" value="1"/>
</dbReference>
<dbReference type="PROSITE" id="PS51975">
    <property type="entry name" value="RNASE_H_2"/>
    <property type="match status" value="1"/>
</dbReference>
<keyword evidence="8" id="KW-0963">Cytoplasm</keyword>
<evidence type="ECO:0000259" key="14">
    <source>
        <dbReference type="PROSITE" id="PS51975"/>
    </source>
</evidence>
<dbReference type="InterPro" id="IPR036397">
    <property type="entry name" value="RNaseH_sf"/>
</dbReference>
<reference evidence="15" key="1">
    <citation type="journal article" date="2020" name="Nature">
        <title>Giant virus diversity and host interactions through global metagenomics.</title>
        <authorList>
            <person name="Schulz F."/>
            <person name="Roux S."/>
            <person name="Paez-Espino D."/>
            <person name="Jungbluth S."/>
            <person name="Walsh D.A."/>
            <person name="Denef V.J."/>
            <person name="McMahon K.D."/>
            <person name="Konstantinidis K.T."/>
            <person name="Eloe-Fadrosh E.A."/>
            <person name="Kyrpides N.C."/>
            <person name="Woyke T."/>
        </authorList>
    </citation>
    <scope>NUCLEOTIDE SEQUENCE</scope>
    <source>
        <strain evidence="15">GVMAG-S-1101171-111</strain>
    </source>
</reference>
<keyword evidence="13" id="KW-0464">Manganese</keyword>
<name>A0A6C0ASH5_9ZZZZ</name>
<dbReference type="Gene3D" id="3.30.420.10">
    <property type="entry name" value="Ribonuclease H-like superfamily/Ribonuclease H"/>
    <property type="match status" value="1"/>
</dbReference>
<dbReference type="InterPro" id="IPR001352">
    <property type="entry name" value="RNase_HII/HIII"/>
</dbReference>
<dbReference type="GO" id="GO:0005737">
    <property type="term" value="C:cytoplasm"/>
    <property type="evidence" value="ECO:0007669"/>
    <property type="project" value="UniProtKB-SubCell"/>
</dbReference>
<evidence type="ECO:0000256" key="13">
    <source>
        <dbReference type="ARBA" id="ARBA00023211"/>
    </source>
</evidence>
<accession>A0A6C0ASH5</accession>
<evidence type="ECO:0000256" key="5">
    <source>
        <dbReference type="ARBA" id="ARBA00007383"/>
    </source>
</evidence>
<sequence length="264" mass="29769">MLFSYSLFIEYISKKLIDKTRQLIIIIGEELYLDIMLQRFYNNDNSSVSELCLDEVGRGCLFGRVYVACVVLPKDPDAFDGKDIKDSKKFSSKKKLREKAEYIKANALAWHVSYAEAEKVDEINILQATMQTMHDAVKETLVKLGQPCLTSCLAVVDGNYFHSYRTFDEANETIVEMPHVTVEQGDATFMGIAAASILAKAERDDWILGLCEEYPALQERYGMATNMGYGTAAHLAGIKEHGITQWHRRTFGQACKNAVLNEIL</sequence>
<comment type="subcellular location">
    <subcellularLocation>
        <location evidence="4">Cytoplasm</location>
    </subcellularLocation>
</comment>
<evidence type="ECO:0000256" key="1">
    <source>
        <dbReference type="ARBA" id="ARBA00000077"/>
    </source>
</evidence>
<dbReference type="PANTHER" id="PTHR10954:SF18">
    <property type="entry name" value="RIBONUCLEASE HII"/>
    <property type="match status" value="1"/>
</dbReference>
<evidence type="ECO:0000256" key="7">
    <source>
        <dbReference type="ARBA" id="ARBA00019179"/>
    </source>
</evidence>
<dbReference type="CDD" id="cd07182">
    <property type="entry name" value="RNase_HII_bacteria_HII_like"/>
    <property type="match status" value="1"/>
</dbReference>
<evidence type="ECO:0000256" key="6">
    <source>
        <dbReference type="ARBA" id="ARBA00012180"/>
    </source>
</evidence>
<evidence type="ECO:0000256" key="11">
    <source>
        <dbReference type="ARBA" id="ARBA00022759"/>
    </source>
</evidence>
<dbReference type="SUPFAM" id="SSF53098">
    <property type="entry name" value="Ribonuclease H-like"/>
    <property type="match status" value="1"/>
</dbReference>
<dbReference type="InterPro" id="IPR012337">
    <property type="entry name" value="RNaseH-like_sf"/>
</dbReference>
<dbReference type="GO" id="GO:0006298">
    <property type="term" value="P:mismatch repair"/>
    <property type="evidence" value="ECO:0007669"/>
    <property type="project" value="TreeGrafter"/>
</dbReference>
<dbReference type="AlphaFoldDB" id="A0A6C0ASH5"/>